<feature type="transmembrane region" description="Helical" evidence="1">
    <location>
        <begin position="126"/>
        <end position="150"/>
    </location>
</feature>
<keyword evidence="1" id="KW-0472">Membrane</keyword>
<sequence length="360" mass="39667">MAPPWVMFDSAASYGGNCANGAEPDIARVGVVLSFVIASIMTTTASVLAMLLDQAFDSKGRFTLKAPVKYIRERFLDTEWKKDYAWRPFLDPLIIGLGDQQLITGYAVLLSGWIKVAQKSFKVQGAHFVLILYICALSSSSHLAALITLRKYFRKYKLIAKIRITFVIFFAVFLFASMIAAICMSPTTIEHGDGTTEERSRVQRLSFLVPLFLILVGFSTALVCILYDPQSKSLASRASSSSSGSTMMGLIQRVTEPPHGISLPAHLGLQIIYYLFLNPLIAFAVQILLAILSAILVLSQKFAVPDDAKRFCGLQDELENIWGFGQTLSVAMLLLPALSATHTYLEGRQDISQGFTRSKD</sequence>
<evidence type="ECO:0000256" key="1">
    <source>
        <dbReference type="SAM" id="Phobius"/>
    </source>
</evidence>
<dbReference type="Proteomes" id="UP000800039">
    <property type="component" value="Unassembled WGS sequence"/>
</dbReference>
<dbReference type="InterPro" id="IPR053018">
    <property type="entry name" value="Elsinochrome_Biosynth-Asso"/>
</dbReference>
<reference evidence="2" key="1">
    <citation type="submission" date="2020-01" db="EMBL/GenBank/DDBJ databases">
        <authorList>
            <consortium name="DOE Joint Genome Institute"/>
            <person name="Haridas S."/>
            <person name="Albert R."/>
            <person name="Binder M."/>
            <person name="Bloem J."/>
            <person name="Labutti K."/>
            <person name="Salamov A."/>
            <person name="Andreopoulos B."/>
            <person name="Baker S.E."/>
            <person name="Barry K."/>
            <person name="Bills G."/>
            <person name="Bluhm B.H."/>
            <person name="Cannon C."/>
            <person name="Castanera R."/>
            <person name="Culley D.E."/>
            <person name="Daum C."/>
            <person name="Ezra D."/>
            <person name="Gonzalez J.B."/>
            <person name="Henrissat B."/>
            <person name="Kuo A."/>
            <person name="Liang C."/>
            <person name="Lipzen A."/>
            <person name="Lutzoni F."/>
            <person name="Magnuson J."/>
            <person name="Mondo S."/>
            <person name="Nolan M."/>
            <person name="Ohm R."/>
            <person name="Pangilinan J."/>
            <person name="Park H.-J."/>
            <person name="Ramirez L."/>
            <person name="Alfaro M."/>
            <person name="Sun H."/>
            <person name="Tritt A."/>
            <person name="Yoshinaga Y."/>
            <person name="Zwiers L.-H."/>
            <person name="Turgeon B.G."/>
            <person name="Goodwin S.B."/>
            <person name="Spatafora J.W."/>
            <person name="Crous P.W."/>
            <person name="Grigoriev I.V."/>
        </authorList>
    </citation>
    <scope>NUCLEOTIDE SEQUENCE</scope>
    <source>
        <strain evidence="2">CBS 394.84</strain>
    </source>
</reference>
<dbReference type="RefSeq" id="XP_040783786.1">
    <property type="nucleotide sequence ID" value="XM_040937392.1"/>
</dbReference>
<evidence type="ECO:0000313" key="2">
    <source>
        <dbReference type="EMBL" id="KAF1841223.1"/>
    </source>
</evidence>
<dbReference type="AlphaFoldDB" id="A0A9P4L4S7"/>
<dbReference type="PANTHER" id="PTHR37577:SF1">
    <property type="entry name" value="INTEGRAL MEMBRANE PROTEIN"/>
    <property type="match status" value="1"/>
</dbReference>
<dbReference type="PANTHER" id="PTHR37577">
    <property type="entry name" value="INTEGRAL MEMBRANE PROTEIN"/>
    <property type="match status" value="1"/>
</dbReference>
<evidence type="ECO:0000313" key="3">
    <source>
        <dbReference type="Proteomes" id="UP000800039"/>
    </source>
</evidence>
<keyword evidence="1" id="KW-0812">Transmembrane</keyword>
<keyword evidence="1" id="KW-1133">Transmembrane helix</keyword>
<feature type="transmembrane region" description="Helical" evidence="1">
    <location>
        <begin position="162"/>
        <end position="187"/>
    </location>
</feature>
<organism evidence="2 3">
    <name type="scientific">Cucurbitaria berberidis CBS 394.84</name>
    <dbReference type="NCBI Taxonomy" id="1168544"/>
    <lineage>
        <taxon>Eukaryota</taxon>
        <taxon>Fungi</taxon>
        <taxon>Dikarya</taxon>
        <taxon>Ascomycota</taxon>
        <taxon>Pezizomycotina</taxon>
        <taxon>Dothideomycetes</taxon>
        <taxon>Pleosporomycetidae</taxon>
        <taxon>Pleosporales</taxon>
        <taxon>Pleosporineae</taxon>
        <taxon>Cucurbitariaceae</taxon>
        <taxon>Cucurbitaria</taxon>
    </lineage>
</organism>
<name>A0A9P4L4S7_9PLEO</name>
<dbReference type="GeneID" id="63854642"/>
<feature type="transmembrane region" description="Helical" evidence="1">
    <location>
        <begin position="271"/>
        <end position="300"/>
    </location>
</feature>
<protein>
    <submittedName>
        <fullName evidence="2">Uncharacterized protein</fullName>
    </submittedName>
</protein>
<comment type="caution">
    <text evidence="2">The sequence shown here is derived from an EMBL/GenBank/DDBJ whole genome shotgun (WGS) entry which is preliminary data.</text>
</comment>
<gene>
    <name evidence="2" type="ORF">K460DRAFT_410612</name>
</gene>
<proteinExistence type="predicted"/>
<dbReference type="EMBL" id="ML976619">
    <property type="protein sequence ID" value="KAF1841223.1"/>
    <property type="molecule type" value="Genomic_DNA"/>
</dbReference>
<dbReference type="OrthoDB" id="5427664at2759"/>
<feature type="transmembrane region" description="Helical" evidence="1">
    <location>
        <begin position="31"/>
        <end position="52"/>
    </location>
</feature>
<feature type="transmembrane region" description="Helical" evidence="1">
    <location>
        <begin position="207"/>
        <end position="227"/>
    </location>
</feature>
<accession>A0A9P4L4S7</accession>
<keyword evidence="3" id="KW-1185">Reference proteome</keyword>